<evidence type="ECO:0008006" key="4">
    <source>
        <dbReference type="Google" id="ProtNLM"/>
    </source>
</evidence>
<name>A0ABS2RG40_9ACTN</name>
<keyword evidence="1" id="KW-0472">Membrane</keyword>
<evidence type="ECO:0000313" key="2">
    <source>
        <dbReference type="EMBL" id="MBM7797970.1"/>
    </source>
</evidence>
<comment type="caution">
    <text evidence="2">The sequence shown here is derived from an EMBL/GenBank/DDBJ whole genome shotgun (WGS) entry which is preliminary data.</text>
</comment>
<feature type="transmembrane region" description="Helical" evidence="1">
    <location>
        <begin position="111"/>
        <end position="134"/>
    </location>
</feature>
<evidence type="ECO:0000313" key="3">
    <source>
        <dbReference type="Proteomes" id="UP000704762"/>
    </source>
</evidence>
<sequence length="135" mass="14500">MFAEPESVKTDTIFTRLARYDHYLRRCAYVGGGLGGLLVLLGLSGNAINNAPGWLRATLITIVVVSAATLGRSYLGFASAHYDLTVRQKTDGLEDKTTADPVLPYENSSHIFYVTSAALLIVAAALVIVGAWWAP</sequence>
<dbReference type="Proteomes" id="UP000704762">
    <property type="component" value="Unassembled WGS sequence"/>
</dbReference>
<dbReference type="RefSeq" id="WP_204916592.1">
    <property type="nucleotide sequence ID" value="NZ_BAAAQP010000011.1"/>
</dbReference>
<gene>
    <name evidence="2" type="ORF">JOE57_000891</name>
</gene>
<keyword evidence="1" id="KW-1133">Transmembrane helix</keyword>
<organism evidence="2 3">
    <name type="scientific">Microlunatus panaciterrae</name>
    <dbReference type="NCBI Taxonomy" id="400768"/>
    <lineage>
        <taxon>Bacteria</taxon>
        <taxon>Bacillati</taxon>
        <taxon>Actinomycetota</taxon>
        <taxon>Actinomycetes</taxon>
        <taxon>Propionibacteriales</taxon>
        <taxon>Propionibacteriaceae</taxon>
        <taxon>Microlunatus</taxon>
    </lineage>
</organism>
<keyword evidence="1" id="KW-0812">Transmembrane</keyword>
<proteinExistence type="predicted"/>
<dbReference type="EMBL" id="JAFBCF010000001">
    <property type="protein sequence ID" value="MBM7797970.1"/>
    <property type="molecule type" value="Genomic_DNA"/>
</dbReference>
<keyword evidence="3" id="KW-1185">Reference proteome</keyword>
<protein>
    <recommendedName>
        <fullName evidence="4">DUF202 domain-containing protein</fullName>
    </recommendedName>
</protein>
<feature type="transmembrane region" description="Helical" evidence="1">
    <location>
        <begin position="54"/>
        <end position="75"/>
    </location>
</feature>
<evidence type="ECO:0000256" key="1">
    <source>
        <dbReference type="SAM" id="Phobius"/>
    </source>
</evidence>
<reference evidence="2 3" key="1">
    <citation type="submission" date="2021-01" db="EMBL/GenBank/DDBJ databases">
        <title>Sequencing the genomes of 1000 actinobacteria strains.</title>
        <authorList>
            <person name="Klenk H.-P."/>
        </authorList>
    </citation>
    <scope>NUCLEOTIDE SEQUENCE [LARGE SCALE GENOMIC DNA]</scope>
    <source>
        <strain evidence="2 3">DSM 18662</strain>
    </source>
</reference>
<feature type="transmembrane region" description="Helical" evidence="1">
    <location>
        <begin position="27"/>
        <end position="48"/>
    </location>
</feature>
<accession>A0ABS2RG40</accession>